<dbReference type="NCBIfam" id="TIGR04183">
    <property type="entry name" value="Por_Secre_tail"/>
    <property type="match status" value="1"/>
</dbReference>
<reference evidence="3 4" key="1">
    <citation type="submission" date="2020-03" db="EMBL/GenBank/DDBJ databases">
        <title>Genomic Encyclopedia of Type Strains, Phase IV (KMG-IV): sequencing the most valuable type-strain genomes for metagenomic binning, comparative biology and taxonomic classification.</title>
        <authorList>
            <person name="Goeker M."/>
        </authorList>
    </citation>
    <scope>NUCLEOTIDE SEQUENCE [LARGE SCALE GENOMIC DNA]</scope>
    <source>
        <strain evidence="3 4">DSM 102865</strain>
    </source>
</reference>
<dbReference type="InterPro" id="IPR013783">
    <property type="entry name" value="Ig-like_fold"/>
</dbReference>
<evidence type="ECO:0000313" key="4">
    <source>
        <dbReference type="Proteomes" id="UP001179181"/>
    </source>
</evidence>
<evidence type="ECO:0000259" key="2">
    <source>
        <dbReference type="PROSITE" id="PS51175"/>
    </source>
</evidence>
<feature type="compositionally biased region" description="Polar residues" evidence="1">
    <location>
        <begin position="1135"/>
        <end position="1156"/>
    </location>
</feature>
<dbReference type="SUPFAM" id="SSF52266">
    <property type="entry name" value="SGNH hydrolase"/>
    <property type="match status" value="1"/>
</dbReference>
<dbReference type="InterPro" id="IPR005084">
    <property type="entry name" value="CBM6"/>
</dbReference>
<protein>
    <submittedName>
        <fullName evidence="3">FlaG/FlaF family flagellin (Archaellin)</fullName>
    </submittedName>
</protein>
<organism evidence="3 4">
    <name type="scientific">Dyadobacter arcticus</name>
    <dbReference type="NCBI Taxonomy" id="1078754"/>
    <lineage>
        <taxon>Bacteria</taxon>
        <taxon>Pseudomonadati</taxon>
        <taxon>Bacteroidota</taxon>
        <taxon>Cytophagia</taxon>
        <taxon>Cytophagales</taxon>
        <taxon>Spirosomataceae</taxon>
        <taxon>Dyadobacter</taxon>
    </lineage>
</organism>
<evidence type="ECO:0000256" key="1">
    <source>
        <dbReference type="SAM" id="MobiDB-lite"/>
    </source>
</evidence>
<dbReference type="RefSeq" id="WP_167271658.1">
    <property type="nucleotide sequence ID" value="NZ_JAASQJ010000003.1"/>
</dbReference>
<gene>
    <name evidence="3" type="ORF">FHS68_003161</name>
</gene>
<name>A0ABX0UPU3_9BACT</name>
<dbReference type="Gene3D" id="2.60.40.10">
    <property type="entry name" value="Immunoglobulins"/>
    <property type="match status" value="1"/>
</dbReference>
<dbReference type="InterPro" id="IPR026444">
    <property type="entry name" value="Secre_tail"/>
</dbReference>
<dbReference type="Gene3D" id="2.60.120.260">
    <property type="entry name" value="Galactose-binding domain-like"/>
    <property type="match status" value="3"/>
</dbReference>
<accession>A0ABX0UPU3</accession>
<feature type="domain" description="CBM6" evidence="2">
    <location>
        <begin position="817"/>
        <end position="938"/>
    </location>
</feature>
<sequence>MRSTFTFLLLVFTSISGFAQIDIKFPPSRMVFQRNTEGNANVFITGTYTAAIDKVEARLKNRPGEPGVEVNWTQISGSVSGNVFSGSVIATGGRYDLEVRGMKDGKQVGATANVEKVGVGEVFLIVGHSNAEAANSPMTGAGSDLVNSINIRSDDALHEKYLRSGKPEDLPALLPSQLCQTCGIAPMAGYPWLWSKLGDLLVSPGALNVPVLFYSAAFGGSSMDQTYKAAYDIPFDHGFINFNIRMPYVNIRNTLSKYAPQTGLRAILSMHGVNDQDTDGEGFKFRNQKVIEKTREESFFSKLAWMVATSCYNKGVNLSITSGQESLIATVPNVFRGANLNSIDDSGRYDGLHFNENGQQRAAELWRDAITNVSTNILKNAEPLMAKVPPLPVPPVSANCDFNIAASPSNATPTCSASFNLTAECSGADCAAVTYQWSGNGINLSGKSVNVNAPTANGSFSYTVTASKAGCNPKTASASITVTSCQPPTTGQPISICLEAENSNGSGPISGDPNASGGLTRGDQNNYNHYVDYAVNGVPSSGQYQLKLLYFASSNARATISSNGNTIISSVTFPATGSWNIVNREETINVTLSQGNNVIRIQGLPGVSLRQDRICVTGQGSGNPQPVTCNFAIAPSANAQSYKPNVSMTLNANCSGADCASVSYKWTGNGANVSGSSANINAPATPGDYTYTLSASKAGCADKTSNVIVHIVADGPTPATCDFNVSANPSNATPACSASFSLTAECSGADCNAITYQWSGNGINLSGKSVNVNAPAANGSFSYTVTASKAGCNPKTASASINVNSCQPPTTGQPISVCLEAENSNGNGPISGDPNASGGLTRGDQNNYNHYVDYSVNGVPSAGTYKLKILYYANDNARVAISSNGNTIISSVTLPATSSWNIVNREETINVTLSQGNNVIRIQGLPGAPVRQDRICVTGQGSGNPQPITCNYAIAPSANAQSYKPQQTIALAANCSGADCGGATFKWTGNTINYTGANVSINAPVTPGDYTYTLTASKAGCADKTSNLVVRVVADDPTPATCNFNVTASRSNATPACSATFSLTADCSGADCAAVAYQWSGNGINLSGKSVNANAPAANGSFSYTVTASKAGCSPKTASAAITVTSCQPPTTGQPISICQEAENSNGNGPISSDPNASGGRTRGDQNNYNHYVDYAVNGVPSAGNYQLKLVYYSNEDAFISISSNGNVIKPSVKLPSTHSWNIVNREETINVTLSQGNNIVRIQGLPGFAVRQDKICVTGNGQTNIRTAAPELAVKDGNTFKEALRVFPNPSSSDFEVNFNISTGNETTINVTDLHGKNWFTQKLKGKGDHHEKIRISDAPAGIYLLQIKNGNQIETKKLLLIK</sequence>
<dbReference type="PROSITE" id="PS51175">
    <property type="entry name" value="CBM6"/>
    <property type="match status" value="3"/>
</dbReference>
<keyword evidence="3" id="KW-0966">Cell projection</keyword>
<dbReference type="Proteomes" id="UP001179181">
    <property type="component" value="Unassembled WGS sequence"/>
</dbReference>
<dbReference type="InterPro" id="IPR036514">
    <property type="entry name" value="SGNH_hydro_sf"/>
</dbReference>
<keyword evidence="3" id="KW-0282">Flagellum</keyword>
<dbReference type="Pfam" id="PF03422">
    <property type="entry name" value="CBM_6"/>
    <property type="match status" value="1"/>
</dbReference>
<feature type="region of interest" description="Disordered" evidence="1">
    <location>
        <begin position="1135"/>
        <end position="1165"/>
    </location>
</feature>
<comment type="caution">
    <text evidence="3">The sequence shown here is derived from an EMBL/GenBank/DDBJ whole genome shotgun (WGS) entry which is preliminary data.</text>
</comment>
<dbReference type="Gene3D" id="3.40.50.1110">
    <property type="entry name" value="SGNH hydrolase"/>
    <property type="match status" value="1"/>
</dbReference>
<keyword evidence="4" id="KW-1185">Reference proteome</keyword>
<dbReference type="EMBL" id="JAASQJ010000003">
    <property type="protein sequence ID" value="NIJ53979.1"/>
    <property type="molecule type" value="Genomic_DNA"/>
</dbReference>
<proteinExistence type="predicted"/>
<dbReference type="SUPFAM" id="SSF49785">
    <property type="entry name" value="Galactose-binding domain-like"/>
    <property type="match status" value="3"/>
</dbReference>
<evidence type="ECO:0000313" key="3">
    <source>
        <dbReference type="EMBL" id="NIJ53979.1"/>
    </source>
</evidence>
<feature type="domain" description="CBM6" evidence="2">
    <location>
        <begin position="496"/>
        <end position="617"/>
    </location>
</feature>
<keyword evidence="3" id="KW-0969">Cilium</keyword>
<feature type="domain" description="CBM6" evidence="2">
    <location>
        <begin position="1138"/>
        <end position="1259"/>
    </location>
</feature>
<dbReference type="InterPro" id="IPR008979">
    <property type="entry name" value="Galactose-bd-like_sf"/>
</dbReference>
<dbReference type="Pfam" id="PF18962">
    <property type="entry name" value="Por_Secre_tail"/>
    <property type="match status" value="1"/>
</dbReference>
<feature type="region of interest" description="Disordered" evidence="1">
    <location>
        <begin position="823"/>
        <end position="844"/>
    </location>
</feature>